<dbReference type="GO" id="GO:0008235">
    <property type="term" value="F:metalloexopeptidase activity"/>
    <property type="evidence" value="ECO:0007669"/>
    <property type="project" value="InterPro"/>
</dbReference>
<dbReference type="EMBL" id="RPOK01000004">
    <property type="protein sequence ID" value="RPJ66008.1"/>
    <property type="molecule type" value="Genomic_DNA"/>
</dbReference>
<name>A0A3N5Z9M1_9ALTE</name>
<dbReference type="Pfam" id="PF04389">
    <property type="entry name" value="Peptidase_M28"/>
    <property type="match status" value="1"/>
</dbReference>
<dbReference type="PANTHER" id="PTHR12147:SF26">
    <property type="entry name" value="PEPTIDASE M28 DOMAIN-CONTAINING PROTEIN"/>
    <property type="match status" value="1"/>
</dbReference>
<dbReference type="SUPFAM" id="SSF53187">
    <property type="entry name" value="Zn-dependent exopeptidases"/>
    <property type="match status" value="1"/>
</dbReference>
<dbReference type="GO" id="GO:0006508">
    <property type="term" value="P:proteolysis"/>
    <property type="evidence" value="ECO:0007669"/>
    <property type="project" value="InterPro"/>
</dbReference>
<dbReference type="Proteomes" id="UP000275281">
    <property type="component" value="Unassembled WGS sequence"/>
</dbReference>
<organism evidence="3 4">
    <name type="scientific">Alteromonas sediminis</name>
    <dbReference type="NCBI Taxonomy" id="2259342"/>
    <lineage>
        <taxon>Bacteria</taxon>
        <taxon>Pseudomonadati</taxon>
        <taxon>Pseudomonadota</taxon>
        <taxon>Gammaproteobacteria</taxon>
        <taxon>Alteromonadales</taxon>
        <taxon>Alteromonadaceae</taxon>
        <taxon>Alteromonas/Salinimonas group</taxon>
        <taxon>Alteromonas</taxon>
    </lineage>
</organism>
<comment type="caution">
    <text evidence="3">The sequence shown here is derived from an EMBL/GenBank/DDBJ whole genome shotgun (WGS) entry which is preliminary data.</text>
</comment>
<reference evidence="3 4" key="1">
    <citation type="submission" date="2018-11" db="EMBL/GenBank/DDBJ databases">
        <authorList>
            <person name="Ye M.-Q."/>
            <person name="Du Z.-J."/>
        </authorList>
    </citation>
    <scope>NUCLEOTIDE SEQUENCE [LARGE SCALE GENOMIC DNA]</scope>
    <source>
        <strain evidence="3 4">U0105</strain>
    </source>
</reference>
<keyword evidence="1" id="KW-0732">Signal</keyword>
<proteinExistence type="predicted"/>
<protein>
    <submittedName>
        <fullName evidence="3">Zn-dependent exopeptidase M28</fullName>
    </submittedName>
</protein>
<accession>A0A3N5Z9M1</accession>
<dbReference type="AlphaFoldDB" id="A0A3N5Z9M1"/>
<dbReference type="Gene3D" id="3.40.630.10">
    <property type="entry name" value="Zn peptidases"/>
    <property type="match status" value="1"/>
</dbReference>
<feature type="chain" id="PRO_5018283567" evidence="1">
    <location>
        <begin position="23"/>
        <end position="365"/>
    </location>
</feature>
<dbReference type="InterPro" id="IPR007484">
    <property type="entry name" value="Peptidase_M28"/>
</dbReference>
<dbReference type="InterPro" id="IPR045175">
    <property type="entry name" value="M28_fam"/>
</dbReference>
<evidence type="ECO:0000256" key="1">
    <source>
        <dbReference type="SAM" id="SignalP"/>
    </source>
</evidence>
<feature type="domain" description="Peptidase M28" evidence="2">
    <location>
        <begin position="95"/>
        <end position="337"/>
    </location>
</feature>
<feature type="signal peptide" evidence="1">
    <location>
        <begin position="1"/>
        <end position="22"/>
    </location>
</feature>
<dbReference type="OrthoDB" id="1521787at2"/>
<evidence type="ECO:0000313" key="3">
    <source>
        <dbReference type="EMBL" id="RPJ66008.1"/>
    </source>
</evidence>
<gene>
    <name evidence="3" type="ORF">DRW07_14475</name>
</gene>
<dbReference type="PANTHER" id="PTHR12147">
    <property type="entry name" value="METALLOPEPTIDASE M28 FAMILY MEMBER"/>
    <property type="match status" value="1"/>
</dbReference>
<keyword evidence="4" id="KW-1185">Reference proteome</keyword>
<evidence type="ECO:0000259" key="2">
    <source>
        <dbReference type="Pfam" id="PF04389"/>
    </source>
</evidence>
<sequence>MTFFLRCFCFITLFTGTLTAQATSSEYSGKTPLAYLEAVALPEKGIGAREAGSEKERKTAQFIQDSFEQMGLDVSIHAFKHAQLNNKDSFITSSNVIAEIKGDSDKVIVLGAHYDSTAKTLGSHGAVDNGSGIAVLLSVAEQLSTIKTLPYTVRFLAFGAEEIGLVGVNKYVSKLNEQPGEIEKILGMINLDTVAGGDVLYIHSAHSTPYRRCADKARYSFDTMMRDALLAASKDSFDETAHQIHPPFPGFPAGETGGWSDHAPFACSGIPVAQLEATNFSINGKDGFDGYSQTTNPALWDCFDTATMTACDREKETKWGHIWHKEFDQLPFLQTQFPGRLEQQLNANTKVLVNFFRNPDKYFAN</sequence>
<dbReference type="RefSeq" id="WP_124028639.1">
    <property type="nucleotide sequence ID" value="NZ_JBHRSN010000007.1"/>
</dbReference>
<evidence type="ECO:0000313" key="4">
    <source>
        <dbReference type="Proteomes" id="UP000275281"/>
    </source>
</evidence>